<dbReference type="InterPro" id="IPR029028">
    <property type="entry name" value="Alpha/beta_knot_MTases"/>
</dbReference>
<dbReference type="InterPro" id="IPR004384">
    <property type="entry name" value="RNA_MeTrfase_TrmJ/LasT"/>
</dbReference>
<proteinExistence type="inferred from homology"/>
<evidence type="ECO:0000313" key="8">
    <source>
        <dbReference type="Proteomes" id="UP001359886"/>
    </source>
</evidence>
<keyword evidence="8" id="KW-1185">Reference proteome</keyword>
<evidence type="ECO:0000256" key="2">
    <source>
        <dbReference type="ARBA" id="ARBA00022603"/>
    </source>
</evidence>
<dbReference type="GO" id="GO:0003723">
    <property type="term" value="F:RNA binding"/>
    <property type="evidence" value="ECO:0007669"/>
    <property type="project" value="InterPro"/>
</dbReference>
<dbReference type="AlphaFoldDB" id="A0AAW9REK5"/>
<dbReference type="PANTHER" id="PTHR42786">
    <property type="entry name" value="TRNA/RRNA METHYLTRANSFERASE"/>
    <property type="match status" value="1"/>
</dbReference>
<dbReference type="FunFam" id="3.40.1280.10:FF:000006">
    <property type="entry name" value="Uncharacterized tRNA/rRNA methyltransferase HI_0380"/>
    <property type="match status" value="1"/>
</dbReference>
<dbReference type="EC" id="2.1.1.200" evidence="5"/>
<evidence type="ECO:0000256" key="1">
    <source>
        <dbReference type="ARBA" id="ARBA00007228"/>
    </source>
</evidence>
<evidence type="ECO:0000256" key="3">
    <source>
        <dbReference type="ARBA" id="ARBA00022679"/>
    </source>
</evidence>
<protein>
    <recommendedName>
        <fullName evidence="5">tRNA (cytidine/uridine-2'-O-)-methyltransferase TrmJ</fullName>
        <ecNumber evidence="5">2.1.1.200</ecNumber>
    </recommendedName>
    <alternativeName>
        <fullName evidence="5">tRNA (cytidine(32)/uridine(32)-2'-O)-methyltransferase</fullName>
    </alternativeName>
    <alternativeName>
        <fullName evidence="5">tRNA Cm32/Um32 methyltransferase</fullName>
    </alternativeName>
</protein>
<dbReference type="Gene3D" id="1.10.8.590">
    <property type="match status" value="1"/>
</dbReference>
<dbReference type="SUPFAM" id="SSF75217">
    <property type="entry name" value="alpha/beta knot"/>
    <property type="match status" value="1"/>
</dbReference>
<keyword evidence="5" id="KW-0819">tRNA processing</keyword>
<organism evidence="7 8">
    <name type="scientific">Elongatibacter sediminis</name>
    <dbReference type="NCBI Taxonomy" id="3119006"/>
    <lineage>
        <taxon>Bacteria</taxon>
        <taxon>Pseudomonadati</taxon>
        <taxon>Pseudomonadota</taxon>
        <taxon>Gammaproteobacteria</taxon>
        <taxon>Chromatiales</taxon>
        <taxon>Wenzhouxiangellaceae</taxon>
        <taxon>Elongatibacter</taxon>
    </lineage>
</organism>
<dbReference type="InterPro" id="IPR001537">
    <property type="entry name" value="SpoU_MeTrfase"/>
</dbReference>
<accession>A0AAW9REK5</accession>
<keyword evidence="5" id="KW-0963">Cytoplasm</keyword>
<evidence type="ECO:0000259" key="6">
    <source>
        <dbReference type="Pfam" id="PF00588"/>
    </source>
</evidence>
<dbReference type="Pfam" id="PF00588">
    <property type="entry name" value="SpoU_methylase"/>
    <property type="match status" value="1"/>
</dbReference>
<dbReference type="GO" id="GO:0160206">
    <property type="term" value="F:tRNA (cytidine(32)/uridine(32)-2'-O)-methyltransferase activity"/>
    <property type="evidence" value="ECO:0007669"/>
    <property type="project" value="UniProtKB-EC"/>
</dbReference>
<dbReference type="InterPro" id="IPR029026">
    <property type="entry name" value="tRNA_m1G_MTases_N"/>
</dbReference>
<dbReference type="CDD" id="cd18093">
    <property type="entry name" value="SpoU-like_TrmJ"/>
    <property type="match status" value="1"/>
</dbReference>
<dbReference type="RefSeq" id="WP_354695873.1">
    <property type="nucleotide sequence ID" value="NZ_JAZHOG010000008.1"/>
</dbReference>
<evidence type="ECO:0000256" key="4">
    <source>
        <dbReference type="ARBA" id="ARBA00022691"/>
    </source>
</evidence>
<name>A0AAW9REK5_9GAMM</name>
<dbReference type="GO" id="GO:0005829">
    <property type="term" value="C:cytosol"/>
    <property type="evidence" value="ECO:0007669"/>
    <property type="project" value="TreeGrafter"/>
</dbReference>
<reference evidence="7 8" key="1">
    <citation type="submission" date="2024-02" db="EMBL/GenBank/DDBJ databases">
        <title>A novel Wenzhouxiangellaceae bacterium, isolated from coastal sediments.</title>
        <authorList>
            <person name="Du Z.-J."/>
            <person name="Ye Y.-Q."/>
            <person name="Zhang X.-Y."/>
        </authorList>
    </citation>
    <scope>NUCLEOTIDE SEQUENCE [LARGE SCALE GENOMIC DNA]</scope>
    <source>
        <strain evidence="7 8">CH-27</strain>
    </source>
</reference>
<dbReference type="Gene3D" id="3.40.1280.10">
    <property type="match status" value="1"/>
</dbReference>
<evidence type="ECO:0000256" key="5">
    <source>
        <dbReference type="RuleBase" id="RU362024"/>
    </source>
</evidence>
<dbReference type="NCBIfam" id="TIGR00050">
    <property type="entry name" value="rRNA_methyl_1"/>
    <property type="match status" value="1"/>
</dbReference>
<dbReference type="EMBL" id="JAZHOG010000008">
    <property type="protein sequence ID" value="MEJ8568552.1"/>
    <property type="molecule type" value="Genomic_DNA"/>
</dbReference>
<evidence type="ECO:0000313" key="7">
    <source>
        <dbReference type="EMBL" id="MEJ8568552.1"/>
    </source>
</evidence>
<dbReference type="Proteomes" id="UP001359886">
    <property type="component" value="Unassembled WGS sequence"/>
</dbReference>
<keyword evidence="3 7" id="KW-0808">Transferase</keyword>
<dbReference type="PIRSF" id="PIRSF004808">
    <property type="entry name" value="LasT"/>
    <property type="match status" value="1"/>
</dbReference>
<dbReference type="GO" id="GO:0002128">
    <property type="term" value="P:tRNA nucleoside ribose methylation"/>
    <property type="evidence" value="ECO:0007669"/>
    <property type="project" value="TreeGrafter"/>
</dbReference>
<comment type="subcellular location">
    <subcellularLocation>
        <location evidence="5">Cytoplasm</location>
    </subcellularLocation>
</comment>
<comment type="catalytic activity">
    <reaction evidence="5">
        <text>cytidine(32) in tRNA + S-adenosyl-L-methionine = 2'-O-methylcytidine(32) in tRNA + S-adenosyl-L-homocysteine + H(+)</text>
        <dbReference type="Rhea" id="RHEA:42932"/>
        <dbReference type="Rhea" id="RHEA-COMP:10288"/>
        <dbReference type="Rhea" id="RHEA-COMP:10289"/>
        <dbReference type="ChEBI" id="CHEBI:15378"/>
        <dbReference type="ChEBI" id="CHEBI:57856"/>
        <dbReference type="ChEBI" id="CHEBI:59789"/>
        <dbReference type="ChEBI" id="CHEBI:74495"/>
        <dbReference type="ChEBI" id="CHEBI:82748"/>
        <dbReference type="EC" id="2.1.1.200"/>
    </reaction>
</comment>
<sequence length="246" mass="26925">MARVRVVLINTTHPGNIGATARAMKVMGLTRLHLVTPLHFPHADATALASGADDVLQHARVHESLDGAVEGCGLVLGTSARLRSLSMPQHDARAAAGHALAEAGEYDIAVLFGRERYGLTNEEMQRCHRLVHIPSNPEYGSLNLSQAVQILAYELRLAALGGGGHSEQPLDWTPVDAVQMGRFIEHLEQTLLDVRFLNPAQPKRLMMRLRRLFNRARPDQNEMNILRGILTAAQEASRSGEPFAGE</sequence>
<comment type="function">
    <text evidence="5">Catalyzes the formation of 2'O-methylated cytidine (Cm32) or 2'O-methylated uridine (Um32) at position 32 in tRNA.</text>
</comment>
<feature type="domain" description="tRNA/rRNA methyltransferase SpoU type" evidence="6">
    <location>
        <begin position="4"/>
        <end position="153"/>
    </location>
</feature>
<comment type="catalytic activity">
    <reaction evidence="5">
        <text>uridine(32) in tRNA + S-adenosyl-L-methionine = 2'-O-methyluridine(32) in tRNA + S-adenosyl-L-homocysteine + H(+)</text>
        <dbReference type="Rhea" id="RHEA:42936"/>
        <dbReference type="Rhea" id="RHEA-COMP:10107"/>
        <dbReference type="Rhea" id="RHEA-COMP:10290"/>
        <dbReference type="ChEBI" id="CHEBI:15378"/>
        <dbReference type="ChEBI" id="CHEBI:57856"/>
        <dbReference type="ChEBI" id="CHEBI:59789"/>
        <dbReference type="ChEBI" id="CHEBI:65315"/>
        <dbReference type="ChEBI" id="CHEBI:74478"/>
        <dbReference type="EC" id="2.1.1.200"/>
    </reaction>
</comment>
<comment type="subunit">
    <text evidence="5">Homodimer.</text>
</comment>
<comment type="caution">
    <text evidence="7">The sequence shown here is derived from an EMBL/GenBank/DDBJ whole genome shotgun (WGS) entry which is preliminary data.</text>
</comment>
<dbReference type="PANTHER" id="PTHR42786:SF2">
    <property type="entry name" value="TRNA (CYTIDINE_URIDINE-2'-O-)-METHYLTRANSFERASE TRMJ"/>
    <property type="match status" value="1"/>
</dbReference>
<keyword evidence="4 5" id="KW-0949">S-adenosyl-L-methionine</keyword>
<comment type="similarity">
    <text evidence="1">Belongs to the class IV-like SAM-binding methyltransferase superfamily. RNA methyltransferase TrmH family.</text>
</comment>
<keyword evidence="2 5" id="KW-0489">Methyltransferase</keyword>
<gene>
    <name evidence="5" type="primary">trmJ</name>
    <name evidence="7" type="ORF">V3330_13045</name>
</gene>